<dbReference type="Proteomes" id="UP000887564">
    <property type="component" value="Unplaced"/>
</dbReference>
<dbReference type="WBParaSite" id="PEQ_0001030001-mRNA-1">
    <property type="protein sequence ID" value="PEQ_0001030001-mRNA-1"/>
    <property type="gene ID" value="PEQ_0001030001"/>
</dbReference>
<keyword evidence="1" id="KW-1185">Reference proteome</keyword>
<sequence length="31" mass="3500">MSTVESHIVLSTTWSTYRPASRLIQSAFCNL</sequence>
<reference evidence="2" key="1">
    <citation type="submission" date="2022-11" db="UniProtKB">
        <authorList>
            <consortium name="WormBaseParasite"/>
        </authorList>
    </citation>
    <scope>IDENTIFICATION</scope>
</reference>
<dbReference type="AlphaFoldDB" id="A0A914RUY2"/>
<name>A0A914RUY2_PAREQ</name>
<proteinExistence type="predicted"/>
<accession>A0A914RUY2</accession>
<evidence type="ECO:0000313" key="1">
    <source>
        <dbReference type="Proteomes" id="UP000887564"/>
    </source>
</evidence>
<evidence type="ECO:0000313" key="2">
    <source>
        <dbReference type="WBParaSite" id="PEQ_0001030001-mRNA-1"/>
    </source>
</evidence>
<protein>
    <submittedName>
        <fullName evidence="2">Uncharacterized protein</fullName>
    </submittedName>
</protein>
<organism evidence="1 2">
    <name type="scientific">Parascaris equorum</name>
    <name type="common">Equine roundworm</name>
    <dbReference type="NCBI Taxonomy" id="6256"/>
    <lineage>
        <taxon>Eukaryota</taxon>
        <taxon>Metazoa</taxon>
        <taxon>Ecdysozoa</taxon>
        <taxon>Nematoda</taxon>
        <taxon>Chromadorea</taxon>
        <taxon>Rhabditida</taxon>
        <taxon>Spirurina</taxon>
        <taxon>Ascaridomorpha</taxon>
        <taxon>Ascaridoidea</taxon>
        <taxon>Ascarididae</taxon>
        <taxon>Parascaris</taxon>
    </lineage>
</organism>